<evidence type="ECO:0000256" key="8">
    <source>
        <dbReference type="RuleBase" id="RU363032"/>
    </source>
</evidence>
<keyword evidence="7 8" id="KW-0472">Membrane</keyword>
<comment type="similarity">
    <text evidence="8">Belongs to the binding-protein-dependent transport system permease family.</text>
</comment>
<dbReference type="InterPro" id="IPR035906">
    <property type="entry name" value="MetI-like_sf"/>
</dbReference>
<dbReference type="InterPro" id="IPR000515">
    <property type="entry name" value="MetI-like"/>
</dbReference>
<protein>
    <submittedName>
        <fullName evidence="10">ABC transporter permease</fullName>
    </submittedName>
</protein>
<feature type="transmembrane region" description="Helical" evidence="8">
    <location>
        <begin position="175"/>
        <end position="197"/>
    </location>
</feature>
<evidence type="ECO:0000256" key="1">
    <source>
        <dbReference type="ARBA" id="ARBA00004429"/>
    </source>
</evidence>
<dbReference type="PROSITE" id="PS50928">
    <property type="entry name" value="ABC_TM1"/>
    <property type="match status" value="1"/>
</dbReference>
<feature type="transmembrane region" description="Helical" evidence="8">
    <location>
        <begin position="130"/>
        <end position="154"/>
    </location>
</feature>
<feature type="domain" description="ABC transmembrane type-1" evidence="9">
    <location>
        <begin position="63"/>
        <end position="251"/>
    </location>
</feature>
<evidence type="ECO:0000256" key="2">
    <source>
        <dbReference type="ARBA" id="ARBA00022448"/>
    </source>
</evidence>
<feature type="transmembrane region" description="Helical" evidence="8">
    <location>
        <begin position="69"/>
        <end position="88"/>
    </location>
</feature>
<proteinExistence type="inferred from homology"/>
<keyword evidence="4" id="KW-0997">Cell inner membrane</keyword>
<evidence type="ECO:0000256" key="6">
    <source>
        <dbReference type="ARBA" id="ARBA00022989"/>
    </source>
</evidence>
<keyword evidence="6 8" id="KW-1133">Transmembrane helix</keyword>
<comment type="caution">
    <text evidence="10">The sequence shown here is derived from an EMBL/GenBank/DDBJ whole genome shotgun (WGS) entry which is preliminary data.</text>
</comment>
<name>A0A916W045_9HYPH</name>
<dbReference type="AlphaFoldDB" id="A0A916W045"/>
<evidence type="ECO:0000256" key="3">
    <source>
        <dbReference type="ARBA" id="ARBA00022475"/>
    </source>
</evidence>
<dbReference type="Pfam" id="PF00528">
    <property type="entry name" value="BPD_transp_1"/>
    <property type="match status" value="1"/>
</dbReference>
<dbReference type="RefSeq" id="WP_127074085.1">
    <property type="nucleotide sequence ID" value="NZ_BMKB01000004.1"/>
</dbReference>
<dbReference type="GO" id="GO:0005886">
    <property type="term" value="C:plasma membrane"/>
    <property type="evidence" value="ECO:0007669"/>
    <property type="project" value="UniProtKB-SubCell"/>
</dbReference>
<evidence type="ECO:0000256" key="7">
    <source>
        <dbReference type="ARBA" id="ARBA00023136"/>
    </source>
</evidence>
<evidence type="ECO:0000259" key="9">
    <source>
        <dbReference type="PROSITE" id="PS50928"/>
    </source>
</evidence>
<evidence type="ECO:0000256" key="4">
    <source>
        <dbReference type="ARBA" id="ARBA00022519"/>
    </source>
</evidence>
<keyword evidence="5 8" id="KW-0812">Transmembrane</keyword>
<evidence type="ECO:0000256" key="5">
    <source>
        <dbReference type="ARBA" id="ARBA00022692"/>
    </source>
</evidence>
<sequence length="264" mass="28607">MTTRINPALIGFTALVYVFLIGPLVIIFGAAISDTSYLTFPPQGLTLHWFENIWAISAFRRTIITSLQIAFLATTIALIIGIPAAYALNRYRVQLPGWLSTLFVLPILVPEIVMGFSLLRSVNVDSGVPIFFTLLIGHTLLVLPYVIRVISAALSSFDFSIEEAAISLGSRPAKTFFTIVLPNVRSGVIAAFILAFITSINDVSVSLFLTGPGISTLPIQILAHVEQFFDPTIASVSVLLMVLTVIVMIIVERTLGLTAVANTK</sequence>
<keyword evidence="11" id="KW-1185">Reference proteome</keyword>
<accession>A0A916W045</accession>
<keyword evidence="3" id="KW-1003">Cell membrane</keyword>
<keyword evidence="2 8" id="KW-0813">Transport</keyword>
<dbReference type="OrthoDB" id="9782004at2"/>
<dbReference type="PANTHER" id="PTHR43357">
    <property type="entry name" value="INNER MEMBRANE ABC TRANSPORTER PERMEASE PROTEIN YDCV"/>
    <property type="match status" value="1"/>
</dbReference>
<organism evidence="10 11">
    <name type="scientific">Pelagibacterium lentulum</name>
    <dbReference type="NCBI Taxonomy" id="2029865"/>
    <lineage>
        <taxon>Bacteria</taxon>
        <taxon>Pseudomonadati</taxon>
        <taxon>Pseudomonadota</taxon>
        <taxon>Alphaproteobacteria</taxon>
        <taxon>Hyphomicrobiales</taxon>
        <taxon>Devosiaceae</taxon>
        <taxon>Pelagibacterium</taxon>
    </lineage>
</organism>
<comment type="subcellular location">
    <subcellularLocation>
        <location evidence="1">Cell inner membrane</location>
        <topology evidence="1">Multi-pass membrane protein</topology>
    </subcellularLocation>
    <subcellularLocation>
        <location evidence="8">Cell membrane</location>
        <topology evidence="8">Multi-pass membrane protein</topology>
    </subcellularLocation>
</comment>
<evidence type="ECO:0000313" key="11">
    <source>
        <dbReference type="Proteomes" id="UP000596977"/>
    </source>
</evidence>
<reference evidence="10 11" key="1">
    <citation type="journal article" date="2014" name="Int. J. Syst. Evol. Microbiol.">
        <title>Complete genome sequence of Corynebacterium casei LMG S-19264T (=DSM 44701T), isolated from a smear-ripened cheese.</title>
        <authorList>
            <consortium name="US DOE Joint Genome Institute (JGI-PGF)"/>
            <person name="Walter F."/>
            <person name="Albersmeier A."/>
            <person name="Kalinowski J."/>
            <person name="Ruckert C."/>
        </authorList>
    </citation>
    <scope>NUCLEOTIDE SEQUENCE [LARGE SCALE GENOMIC DNA]</scope>
    <source>
        <strain evidence="10 11">CGMCC 1.15896</strain>
    </source>
</reference>
<dbReference type="CDD" id="cd06261">
    <property type="entry name" value="TM_PBP2"/>
    <property type="match status" value="1"/>
</dbReference>
<feature type="transmembrane region" description="Helical" evidence="8">
    <location>
        <begin position="12"/>
        <end position="32"/>
    </location>
</feature>
<dbReference type="SUPFAM" id="SSF161098">
    <property type="entry name" value="MetI-like"/>
    <property type="match status" value="1"/>
</dbReference>
<dbReference type="GO" id="GO:0055085">
    <property type="term" value="P:transmembrane transport"/>
    <property type="evidence" value="ECO:0007669"/>
    <property type="project" value="InterPro"/>
</dbReference>
<dbReference type="EMBL" id="BMKB01000004">
    <property type="protein sequence ID" value="GGA57101.1"/>
    <property type="molecule type" value="Genomic_DNA"/>
</dbReference>
<feature type="transmembrane region" description="Helical" evidence="8">
    <location>
        <begin position="203"/>
        <end position="225"/>
    </location>
</feature>
<feature type="transmembrane region" description="Helical" evidence="8">
    <location>
        <begin position="95"/>
        <end position="118"/>
    </location>
</feature>
<dbReference type="Gene3D" id="1.10.3720.10">
    <property type="entry name" value="MetI-like"/>
    <property type="match status" value="1"/>
</dbReference>
<evidence type="ECO:0000313" key="10">
    <source>
        <dbReference type="EMBL" id="GGA57101.1"/>
    </source>
</evidence>
<gene>
    <name evidence="10" type="primary">potC</name>
    <name evidence="10" type="ORF">GCM10011499_29170</name>
</gene>
<feature type="transmembrane region" description="Helical" evidence="8">
    <location>
        <begin position="232"/>
        <end position="251"/>
    </location>
</feature>
<dbReference type="Proteomes" id="UP000596977">
    <property type="component" value="Unassembled WGS sequence"/>
</dbReference>
<dbReference type="PANTHER" id="PTHR43357:SF4">
    <property type="entry name" value="INNER MEMBRANE ABC TRANSPORTER PERMEASE PROTEIN YDCV"/>
    <property type="match status" value="1"/>
</dbReference>